<dbReference type="GO" id="GO:0005737">
    <property type="term" value="C:cytoplasm"/>
    <property type="evidence" value="ECO:0007669"/>
    <property type="project" value="TreeGrafter"/>
</dbReference>
<dbReference type="InterPro" id="IPR029062">
    <property type="entry name" value="Class_I_gatase-like"/>
</dbReference>
<keyword evidence="2" id="KW-0456">Lyase</keyword>
<dbReference type="InterPro" id="IPR002818">
    <property type="entry name" value="DJ-1/PfpI"/>
</dbReference>
<dbReference type="PANTHER" id="PTHR48094">
    <property type="entry name" value="PROTEIN/NUCLEIC ACID DEGLYCASE DJ-1-RELATED"/>
    <property type="match status" value="1"/>
</dbReference>
<dbReference type="Pfam" id="PF01965">
    <property type="entry name" value="DJ-1_PfpI"/>
    <property type="match status" value="1"/>
</dbReference>
<comment type="similarity">
    <text evidence="3">Belongs to the peptidase C56 family. HSP31-like subfamily.</text>
</comment>
<organism evidence="5 6">
    <name type="scientific">Natronoglycomyces albus</name>
    <dbReference type="NCBI Taxonomy" id="2811108"/>
    <lineage>
        <taxon>Bacteria</taxon>
        <taxon>Bacillati</taxon>
        <taxon>Actinomycetota</taxon>
        <taxon>Actinomycetes</taxon>
        <taxon>Glycomycetales</taxon>
        <taxon>Glycomycetaceae</taxon>
        <taxon>Natronoglycomyces</taxon>
    </lineage>
</organism>
<name>A0A895XQX6_9ACTN</name>
<sequence>MAKVLFVVTGADSLTLSDGDSHPTGFWAEELVTPYRALVENGHEVDFATPDGVEATVDQASLTADANGGEEGAAAIADELAQIDGLRNPLSIGDINIDGYDAVFYPGGHGPMEDLASSPSSGRLLARALDTDKIVATVCHGPAALLAVPSRDGISPLRGRNVTGFSNQEEGLVGLGDKVMWRLEDQLRKSGAVYSHGPEWAANVVVDRNLISGQNPASTNAVAKELLQRLG</sequence>
<dbReference type="InterPro" id="IPR050325">
    <property type="entry name" value="Prot/Nucl_acid_deglycase"/>
</dbReference>
<evidence type="ECO:0000259" key="4">
    <source>
        <dbReference type="Pfam" id="PF01965"/>
    </source>
</evidence>
<dbReference type="RefSeq" id="WP_213172133.1">
    <property type="nucleotide sequence ID" value="NZ_CP070496.1"/>
</dbReference>
<keyword evidence="1" id="KW-0346">Stress response</keyword>
<keyword evidence="6" id="KW-1185">Reference proteome</keyword>
<dbReference type="Proteomes" id="UP000662939">
    <property type="component" value="Chromosome"/>
</dbReference>
<evidence type="ECO:0000256" key="1">
    <source>
        <dbReference type="ARBA" id="ARBA00023016"/>
    </source>
</evidence>
<accession>A0A895XQX6</accession>
<dbReference type="AlphaFoldDB" id="A0A895XQX6"/>
<dbReference type="SUPFAM" id="SSF52317">
    <property type="entry name" value="Class I glutamine amidotransferase-like"/>
    <property type="match status" value="1"/>
</dbReference>
<evidence type="ECO:0000313" key="6">
    <source>
        <dbReference type="Proteomes" id="UP000662939"/>
    </source>
</evidence>
<dbReference type="PANTHER" id="PTHR48094:SF11">
    <property type="entry name" value="GLUTATHIONE-INDEPENDENT GLYOXALASE HSP31-RELATED"/>
    <property type="match status" value="1"/>
</dbReference>
<evidence type="ECO:0000256" key="2">
    <source>
        <dbReference type="ARBA" id="ARBA00023239"/>
    </source>
</evidence>
<dbReference type="EMBL" id="CP070496">
    <property type="protein sequence ID" value="QSB06122.1"/>
    <property type="molecule type" value="Genomic_DNA"/>
</dbReference>
<evidence type="ECO:0000256" key="3">
    <source>
        <dbReference type="ARBA" id="ARBA00038493"/>
    </source>
</evidence>
<protein>
    <submittedName>
        <fullName evidence="5">Type 1 glutamine amidotransferase domain-containing protein</fullName>
    </submittedName>
</protein>
<proteinExistence type="inferred from homology"/>
<dbReference type="Gene3D" id="3.40.50.880">
    <property type="match status" value="1"/>
</dbReference>
<dbReference type="CDD" id="cd03141">
    <property type="entry name" value="GATase1_Hsp31_like"/>
    <property type="match status" value="1"/>
</dbReference>
<gene>
    <name evidence="5" type="ORF">JQS30_04175</name>
</gene>
<dbReference type="GO" id="GO:0019243">
    <property type="term" value="P:methylglyoxal catabolic process to D-lactate via S-lactoyl-glutathione"/>
    <property type="evidence" value="ECO:0007669"/>
    <property type="project" value="TreeGrafter"/>
</dbReference>
<dbReference type="KEGG" id="nav:JQS30_04175"/>
<dbReference type="GO" id="GO:0019172">
    <property type="term" value="F:glyoxalase III activity"/>
    <property type="evidence" value="ECO:0007669"/>
    <property type="project" value="TreeGrafter"/>
</dbReference>
<feature type="domain" description="DJ-1/PfpI" evidence="4">
    <location>
        <begin position="28"/>
        <end position="228"/>
    </location>
</feature>
<evidence type="ECO:0000313" key="5">
    <source>
        <dbReference type="EMBL" id="QSB06122.1"/>
    </source>
</evidence>
<keyword evidence="5" id="KW-0315">Glutamine amidotransferase</keyword>
<reference evidence="5" key="1">
    <citation type="submission" date="2021-02" db="EMBL/GenBank/DDBJ databases">
        <title>Natronoglycomyces albus gen. nov., sp. nov, a haloalkaliphilic actinobacterium from a soda solonchak soil.</title>
        <authorList>
            <person name="Sorokin D.Y."/>
            <person name="Khijniak T.V."/>
            <person name="Zakharycheva A.P."/>
            <person name="Boueva O.V."/>
            <person name="Ariskina E.V."/>
            <person name="Hahnke R.L."/>
            <person name="Bunk B."/>
            <person name="Sproer C."/>
            <person name="Schumann P."/>
            <person name="Evtushenko L.I."/>
            <person name="Kublanov I.V."/>
        </authorList>
    </citation>
    <scope>NUCLEOTIDE SEQUENCE</scope>
    <source>
        <strain evidence="5">DSM 106290</strain>
    </source>
</reference>